<dbReference type="PROSITE" id="PS00141">
    <property type="entry name" value="ASP_PROTEASE"/>
    <property type="match status" value="1"/>
</dbReference>
<sequence length="156" mass="16872">MTGGVLLNADGQGHYRGRAVINGVTMPFLLDTGATSVTVPIELARAANMPIGEIRRMLTANGETYGVGSTIKEMKLGKALLKNIDATVSYSLDEVLMGMTALKMFNVKIENGTMRLTAKKGYNTDLTVSEGDSVTKWKKNRVCNADGEECRTTYSE</sequence>
<dbReference type="InterPro" id="IPR021109">
    <property type="entry name" value="Peptidase_aspartic_dom_sf"/>
</dbReference>
<keyword evidence="1" id="KW-0645">Protease</keyword>
<dbReference type="InterPro" id="IPR011969">
    <property type="entry name" value="Clan_AA_Asp_peptidase_C"/>
</dbReference>
<organism evidence="1 2">
    <name type="scientific">Methylovulum psychrotolerans</name>
    <dbReference type="NCBI Taxonomy" id="1704499"/>
    <lineage>
        <taxon>Bacteria</taxon>
        <taxon>Pseudomonadati</taxon>
        <taxon>Pseudomonadota</taxon>
        <taxon>Gammaproteobacteria</taxon>
        <taxon>Methylococcales</taxon>
        <taxon>Methylococcaceae</taxon>
        <taxon>Methylovulum</taxon>
    </lineage>
</organism>
<gene>
    <name evidence="1" type="ORF">AADEFJLK_00335</name>
</gene>
<keyword evidence="1" id="KW-0378">Hydrolase</keyword>
<dbReference type="NCBIfam" id="TIGR02281">
    <property type="entry name" value="clan_AA_DTGA"/>
    <property type="match status" value="1"/>
</dbReference>
<accession>A0A2S5CR83</accession>
<name>A0A2S5CR83_9GAMM</name>
<dbReference type="Pfam" id="PF13975">
    <property type="entry name" value="gag-asp_proteas"/>
    <property type="match status" value="1"/>
</dbReference>
<dbReference type="Proteomes" id="UP000237423">
    <property type="component" value="Unassembled WGS sequence"/>
</dbReference>
<dbReference type="CDD" id="cd05483">
    <property type="entry name" value="retropepsin_like_bacteria"/>
    <property type="match status" value="1"/>
</dbReference>
<evidence type="ECO:0000313" key="1">
    <source>
        <dbReference type="EMBL" id="POZ53315.1"/>
    </source>
</evidence>
<dbReference type="InterPro" id="IPR001969">
    <property type="entry name" value="Aspartic_peptidase_AS"/>
</dbReference>
<dbReference type="GO" id="GO:0006508">
    <property type="term" value="P:proteolysis"/>
    <property type="evidence" value="ECO:0007669"/>
    <property type="project" value="UniProtKB-KW"/>
</dbReference>
<evidence type="ECO:0000313" key="2">
    <source>
        <dbReference type="Proteomes" id="UP000237423"/>
    </source>
</evidence>
<reference evidence="1 2" key="1">
    <citation type="submission" date="2017-11" db="EMBL/GenBank/DDBJ databases">
        <title>Draft Genome Sequence of Methylobacter psychrotolerans Sph1T, an Obligate Methanotroph from Low-Temperature Environments.</title>
        <authorList>
            <person name="Oshkin I.Y."/>
            <person name="Miroshnikov K."/>
            <person name="Belova S.E."/>
            <person name="Korzhenkov A."/>
            <person name="Toshchakov S.V."/>
            <person name="Dedysh S.N."/>
        </authorList>
    </citation>
    <scope>NUCLEOTIDE SEQUENCE [LARGE SCALE GENOMIC DNA]</scope>
    <source>
        <strain evidence="1 2">Sph1</strain>
    </source>
</reference>
<dbReference type="RefSeq" id="WP_170065007.1">
    <property type="nucleotide sequence ID" value="NZ_PGFZ01000001.1"/>
</dbReference>
<proteinExistence type="predicted"/>
<dbReference type="InterPro" id="IPR034122">
    <property type="entry name" value="Retropepsin-like_bacterial"/>
</dbReference>
<dbReference type="Gene3D" id="2.40.70.10">
    <property type="entry name" value="Acid Proteases"/>
    <property type="match status" value="1"/>
</dbReference>
<dbReference type="SUPFAM" id="SSF50630">
    <property type="entry name" value="Acid proteases"/>
    <property type="match status" value="1"/>
</dbReference>
<comment type="caution">
    <text evidence="1">The sequence shown here is derived from an EMBL/GenBank/DDBJ whole genome shotgun (WGS) entry which is preliminary data.</text>
</comment>
<dbReference type="AlphaFoldDB" id="A0A2S5CR83"/>
<dbReference type="GO" id="GO:0004190">
    <property type="term" value="F:aspartic-type endopeptidase activity"/>
    <property type="evidence" value="ECO:0007669"/>
    <property type="project" value="InterPro"/>
</dbReference>
<dbReference type="EMBL" id="PGFZ01000001">
    <property type="protein sequence ID" value="POZ53315.1"/>
    <property type="molecule type" value="Genomic_DNA"/>
</dbReference>
<protein>
    <submittedName>
        <fullName evidence="1">TIGR02281 family clan AA aspartic protease</fullName>
    </submittedName>
</protein>